<protein>
    <recommendedName>
        <fullName evidence="4">DUF5666 domain-containing protein</fullName>
    </recommendedName>
</protein>
<keyword evidence="3" id="KW-1185">Reference proteome</keyword>
<feature type="signal peptide" evidence="1">
    <location>
        <begin position="1"/>
        <end position="19"/>
    </location>
</feature>
<gene>
    <name evidence="2" type="ORF">GCM10007315_22240</name>
</gene>
<dbReference type="EMBL" id="BMYJ01000006">
    <property type="protein sequence ID" value="GHC58206.1"/>
    <property type="molecule type" value="Genomic_DNA"/>
</dbReference>
<evidence type="ECO:0000313" key="2">
    <source>
        <dbReference type="EMBL" id="GHC58206.1"/>
    </source>
</evidence>
<reference evidence="2" key="1">
    <citation type="journal article" date="2014" name="Int. J. Syst. Evol. Microbiol.">
        <title>Complete genome sequence of Corynebacterium casei LMG S-19264T (=DSM 44701T), isolated from a smear-ripened cheese.</title>
        <authorList>
            <consortium name="US DOE Joint Genome Institute (JGI-PGF)"/>
            <person name="Walter F."/>
            <person name="Albersmeier A."/>
            <person name="Kalinowski J."/>
            <person name="Ruckert C."/>
        </authorList>
    </citation>
    <scope>NUCLEOTIDE SEQUENCE</scope>
    <source>
        <strain evidence="2">KCTC 23310</strain>
    </source>
</reference>
<keyword evidence="1" id="KW-0732">Signal</keyword>
<dbReference type="Proteomes" id="UP000638981">
    <property type="component" value="Unassembled WGS sequence"/>
</dbReference>
<evidence type="ECO:0008006" key="4">
    <source>
        <dbReference type="Google" id="ProtNLM"/>
    </source>
</evidence>
<dbReference type="PROSITE" id="PS51257">
    <property type="entry name" value="PROKAR_LIPOPROTEIN"/>
    <property type="match status" value="1"/>
</dbReference>
<organism evidence="2 3">
    <name type="scientific">Neogemmobacter tilapiae</name>
    <dbReference type="NCBI Taxonomy" id="875041"/>
    <lineage>
        <taxon>Bacteria</taxon>
        <taxon>Pseudomonadati</taxon>
        <taxon>Pseudomonadota</taxon>
        <taxon>Alphaproteobacteria</taxon>
        <taxon>Rhodobacterales</taxon>
        <taxon>Paracoccaceae</taxon>
        <taxon>Neogemmobacter</taxon>
    </lineage>
</organism>
<proteinExistence type="predicted"/>
<feature type="chain" id="PRO_5038001773" description="DUF5666 domain-containing protein" evidence="1">
    <location>
        <begin position="20"/>
        <end position="125"/>
    </location>
</feature>
<comment type="caution">
    <text evidence="2">The sequence shown here is derived from an EMBL/GenBank/DDBJ whole genome shotgun (WGS) entry which is preliminary data.</text>
</comment>
<dbReference type="RefSeq" id="WP_189411739.1">
    <property type="nucleotide sequence ID" value="NZ_BMYJ01000006.1"/>
</dbReference>
<evidence type="ECO:0000256" key="1">
    <source>
        <dbReference type="SAM" id="SignalP"/>
    </source>
</evidence>
<name>A0A918TTE5_9RHOB</name>
<dbReference type="AlphaFoldDB" id="A0A918TTE5"/>
<accession>A0A918TTE5</accession>
<sequence length="125" mass="12111">MNMRITLAMMALLAVSACGAPMPNGQGSKGGARSGQQIVTLGEASFVAEVQPGNAGLVISKAGATAVTGQTVRVTRSGAALGAGDGKLAKQVAMAACGQAGGAFNGQAVGRVVAMGVWAFEGACS</sequence>
<evidence type="ECO:0000313" key="3">
    <source>
        <dbReference type="Proteomes" id="UP000638981"/>
    </source>
</evidence>
<reference evidence="2" key="2">
    <citation type="submission" date="2020-09" db="EMBL/GenBank/DDBJ databases">
        <authorList>
            <person name="Sun Q."/>
            <person name="Kim S."/>
        </authorList>
    </citation>
    <scope>NUCLEOTIDE SEQUENCE</scope>
    <source>
        <strain evidence="2">KCTC 23310</strain>
    </source>
</reference>